<name>A0A1J5NX29_9ZZZZ</name>
<protein>
    <submittedName>
        <fullName evidence="1">Uncharacterized protein</fullName>
    </submittedName>
</protein>
<sequence length="37" mass="3895">MRRFADDVTVLPVAADHAGRDDFGGGVDHAADDVARV</sequence>
<reference evidence="1" key="1">
    <citation type="submission" date="2016-10" db="EMBL/GenBank/DDBJ databases">
        <title>Sequence of Gallionella enrichment culture.</title>
        <authorList>
            <person name="Poehlein A."/>
            <person name="Muehling M."/>
            <person name="Daniel R."/>
        </authorList>
    </citation>
    <scope>NUCLEOTIDE SEQUENCE</scope>
</reference>
<evidence type="ECO:0000313" key="1">
    <source>
        <dbReference type="EMBL" id="OIQ63310.1"/>
    </source>
</evidence>
<proteinExistence type="predicted"/>
<organism evidence="1">
    <name type="scientific">mine drainage metagenome</name>
    <dbReference type="NCBI Taxonomy" id="410659"/>
    <lineage>
        <taxon>unclassified sequences</taxon>
        <taxon>metagenomes</taxon>
        <taxon>ecological metagenomes</taxon>
    </lineage>
</organism>
<comment type="caution">
    <text evidence="1">The sequence shown here is derived from an EMBL/GenBank/DDBJ whole genome shotgun (WGS) entry which is preliminary data.</text>
</comment>
<gene>
    <name evidence="1" type="ORF">GALL_551500</name>
</gene>
<dbReference type="AlphaFoldDB" id="A0A1J5NX29"/>
<accession>A0A1J5NX29</accession>
<dbReference type="EMBL" id="MLJW01009120">
    <property type="protein sequence ID" value="OIQ63310.1"/>
    <property type="molecule type" value="Genomic_DNA"/>
</dbReference>